<accession>A0A1L3LSU6</accession>
<proteinExistence type="predicted"/>
<keyword evidence="1" id="KW-0614">Plasmid</keyword>
<keyword evidence="2" id="KW-1185">Reference proteome</keyword>
<evidence type="ECO:0000313" key="1">
    <source>
        <dbReference type="EMBL" id="APG93160.1"/>
    </source>
</evidence>
<protein>
    <submittedName>
        <fullName evidence="1">Death on curing protein, Doc toxin</fullName>
    </submittedName>
</protein>
<name>A0A1L3LSU6_9HYPH</name>
<geneLocation type="plasmid" evidence="1 2">
    <name>A</name>
</geneLocation>
<sequence length="51" mass="6137">MGILIPAALPVLAKRYPYLVFYREHTGYIDVWRALHARRDMPQWMQEPDNH</sequence>
<dbReference type="AlphaFoldDB" id="A0A1L3LSU6"/>
<organism evidence="1 2">
    <name type="scientific">Sinorhizobium americanum</name>
    <dbReference type="NCBI Taxonomy" id="194963"/>
    <lineage>
        <taxon>Bacteria</taxon>
        <taxon>Pseudomonadati</taxon>
        <taxon>Pseudomonadota</taxon>
        <taxon>Alphaproteobacteria</taxon>
        <taxon>Hyphomicrobiales</taxon>
        <taxon>Rhizobiaceae</taxon>
        <taxon>Sinorhizobium/Ensifer group</taxon>
        <taxon>Sinorhizobium</taxon>
    </lineage>
</organism>
<dbReference type="Proteomes" id="UP000182306">
    <property type="component" value="Plasmid A"/>
</dbReference>
<reference evidence="1 2" key="1">
    <citation type="submission" date="2015-10" db="EMBL/GenBank/DDBJ databases">
        <title>Genomic differences between typical nodule nitrogen-fixing rhizobial strains and those coming from bean seeds.</title>
        <authorList>
            <person name="Peralta H."/>
            <person name="Aguilar-Vera A."/>
            <person name="Diaz R."/>
            <person name="Mora Y."/>
            <person name="Martinez-Batallar G."/>
            <person name="Salazar E."/>
            <person name="Vargas-Lagunas C."/>
            <person name="Encarnacion S."/>
            <person name="Girard L."/>
            <person name="Mora J."/>
        </authorList>
    </citation>
    <scope>NUCLEOTIDE SEQUENCE [LARGE SCALE GENOMIC DNA]</scope>
    <source>
        <strain evidence="1 2">CFNEI 73</strain>
        <plasmid evidence="1 2">A</plasmid>
    </source>
</reference>
<dbReference type="EMBL" id="CP013108">
    <property type="protein sequence ID" value="APG93160.1"/>
    <property type="molecule type" value="Genomic_DNA"/>
</dbReference>
<dbReference type="KEGG" id="same:SAMCFNEI73_pA0185"/>
<gene>
    <name evidence="1" type="ORF">SAMCFNEI73_pA0185</name>
</gene>
<evidence type="ECO:0000313" key="2">
    <source>
        <dbReference type="Proteomes" id="UP000182306"/>
    </source>
</evidence>